<accession>C5LNS2</accession>
<proteinExistence type="predicted"/>
<name>C5LNS2_PERM5</name>
<dbReference type="GO" id="GO:0030170">
    <property type="term" value="F:pyridoxal phosphate binding"/>
    <property type="evidence" value="ECO:0007669"/>
    <property type="project" value="InterPro"/>
</dbReference>
<dbReference type="InterPro" id="IPR015421">
    <property type="entry name" value="PyrdxlP-dep_Trfase_major"/>
</dbReference>
<protein>
    <recommendedName>
        <fullName evidence="1">Aminotransferase class I/classII large domain-containing protein</fullName>
    </recommendedName>
</protein>
<sequence>MLSSSYSTAVQPDHLVLSSGISAALSILAKGIVGGPGSVVLVENNTYFLAGNIFKEVVPIDEEGLIPDELESILRREKVSALYTIPVHHNPQGTVMSVGRQKAVMELAVKYDFLVISDEPYGLLHYEDVSK</sequence>
<evidence type="ECO:0000313" key="3">
    <source>
        <dbReference type="Proteomes" id="UP000007800"/>
    </source>
</evidence>
<dbReference type="OrthoDB" id="691673at2759"/>
<evidence type="ECO:0000259" key="1">
    <source>
        <dbReference type="Pfam" id="PF00155"/>
    </source>
</evidence>
<dbReference type="CDD" id="cd00609">
    <property type="entry name" value="AAT_like"/>
    <property type="match status" value="1"/>
</dbReference>
<dbReference type="Gene3D" id="3.40.640.10">
    <property type="entry name" value="Type I PLP-dependent aspartate aminotransferase-like (Major domain)"/>
    <property type="match status" value="1"/>
</dbReference>
<dbReference type="InterPro" id="IPR015424">
    <property type="entry name" value="PyrdxlP-dep_Trfase"/>
</dbReference>
<dbReference type="Pfam" id="PF00155">
    <property type="entry name" value="Aminotran_1_2"/>
    <property type="match status" value="1"/>
</dbReference>
<dbReference type="RefSeq" id="XP_002768905.1">
    <property type="nucleotide sequence ID" value="XM_002768859.1"/>
</dbReference>
<dbReference type="GeneID" id="9040172"/>
<feature type="domain" description="Aminotransferase class I/classII large" evidence="1">
    <location>
        <begin position="5"/>
        <end position="127"/>
    </location>
</feature>
<dbReference type="PANTHER" id="PTHR42858:SF1">
    <property type="entry name" value="LD15494P"/>
    <property type="match status" value="1"/>
</dbReference>
<dbReference type="Proteomes" id="UP000007800">
    <property type="component" value="Unassembled WGS sequence"/>
</dbReference>
<dbReference type="PANTHER" id="PTHR42858">
    <property type="entry name" value="AMINOTRANSFERASE"/>
    <property type="match status" value="1"/>
</dbReference>
<dbReference type="InParanoid" id="C5LNS2"/>
<keyword evidence="3" id="KW-1185">Reference proteome</keyword>
<dbReference type="InterPro" id="IPR004839">
    <property type="entry name" value="Aminotransferase_I/II_large"/>
</dbReference>
<dbReference type="EMBL" id="GG683853">
    <property type="protein sequence ID" value="EER01623.1"/>
    <property type="molecule type" value="Genomic_DNA"/>
</dbReference>
<gene>
    <name evidence="2" type="ORF">Pmar_PMAR002617</name>
</gene>
<organism evidence="3">
    <name type="scientific">Perkinsus marinus (strain ATCC 50983 / TXsc)</name>
    <dbReference type="NCBI Taxonomy" id="423536"/>
    <lineage>
        <taxon>Eukaryota</taxon>
        <taxon>Sar</taxon>
        <taxon>Alveolata</taxon>
        <taxon>Perkinsozoa</taxon>
        <taxon>Perkinsea</taxon>
        <taxon>Perkinsida</taxon>
        <taxon>Perkinsidae</taxon>
        <taxon>Perkinsus</taxon>
    </lineage>
</organism>
<dbReference type="AlphaFoldDB" id="C5LNS2"/>
<dbReference type="GO" id="GO:0047536">
    <property type="term" value="F:2-aminoadipate transaminase activity"/>
    <property type="evidence" value="ECO:0007669"/>
    <property type="project" value="TreeGrafter"/>
</dbReference>
<dbReference type="SUPFAM" id="SSF53383">
    <property type="entry name" value="PLP-dependent transferases"/>
    <property type="match status" value="1"/>
</dbReference>
<reference evidence="2 3" key="1">
    <citation type="submission" date="2008-07" db="EMBL/GenBank/DDBJ databases">
        <authorList>
            <person name="El-Sayed N."/>
            <person name="Caler E."/>
            <person name="Inman J."/>
            <person name="Amedeo P."/>
            <person name="Hass B."/>
            <person name="Wortman J."/>
        </authorList>
    </citation>
    <scope>NUCLEOTIDE SEQUENCE [LARGE SCALE GENOMIC DNA]</scope>
    <source>
        <strain evidence="3">ATCC 50983 / TXsc</strain>
    </source>
</reference>
<evidence type="ECO:0000313" key="2">
    <source>
        <dbReference type="EMBL" id="EER01623.1"/>
    </source>
</evidence>